<dbReference type="Proteomes" id="UP000533724">
    <property type="component" value="Unassembled WGS sequence"/>
</dbReference>
<dbReference type="GO" id="GO:0008168">
    <property type="term" value="F:methyltransferase activity"/>
    <property type="evidence" value="ECO:0007669"/>
    <property type="project" value="UniProtKB-KW"/>
</dbReference>
<dbReference type="InterPro" id="IPR051052">
    <property type="entry name" value="Diverse_substrate_MTase"/>
</dbReference>
<gene>
    <name evidence="4" type="ORF">GGE15_004326</name>
</gene>
<comment type="caution">
    <text evidence="4">The sequence shown here is derived from an EMBL/GenBank/DDBJ whole genome shotgun (WGS) entry which is preliminary data.</text>
</comment>
<evidence type="ECO:0000313" key="5">
    <source>
        <dbReference type="Proteomes" id="UP000533724"/>
    </source>
</evidence>
<name>A0A7W6UPV9_9HYPH</name>
<dbReference type="InterPro" id="IPR029063">
    <property type="entry name" value="SAM-dependent_MTases_sf"/>
</dbReference>
<dbReference type="EMBL" id="JACIHI010000010">
    <property type="protein sequence ID" value="MBB4441047.1"/>
    <property type="molecule type" value="Genomic_DNA"/>
</dbReference>
<evidence type="ECO:0000313" key="4">
    <source>
        <dbReference type="EMBL" id="MBB4441047.1"/>
    </source>
</evidence>
<proteinExistence type="predicted"/>
<reference evidence="4 5" key="1">
    <citation type="submission" date="2020-08" db="EMBL/GenBank/DDBJ databases">
        <title>Genomic Encyclopedia of Type Strains, Phase IV (KMG-V): Genome sequencing to study the core and pangenomes of soil and plant-associated prokaryotes.</title>
        <authorList>
            <person name="Whitman W."/>
        </authorList>
    </citation>
    <scope>NUCLEOTIDE SEQUENCE [LARGE SCALE GENOMIC DNA]</scope>
    <source>
        <strain evidence="4 5">SEMIA 414</strain>
    </source>
</reference>
<dbReference type="GO" id="GO:0032259">
    <property type="term" value="P:methylation"/>
    <property type="evidence" value="ECO:0007669"/>
    <property type="project" value="UniProtKB-KW"/>
</dbReference>
<evidence type="ECO:0000259" key="3">
    <source>
        <dbReference type="Pfam" id="PF13649"/>
    </source>
</evidence>
<dbReference type="CDD" id="cd02440">
    <property type="entry name" value="AdoMet_MTases"/>
    <property type="match status" value="1"/>
</dbReference>
<accession>A0A7W6UPV9</accession>
<evidence type="ECO:0000256" key="2">
    <source>
        <dbReference type="ARBA" id="ARBA00022679"/>
    </source>
</evidence>
<dbReference type="Gene3D" id="3.40.50.150">
    <property type="entry name" value="Vaccinia Virus protein VP39"/>
    <property type="match status" value="1"/>
</dbReference>
<sequence>MMDQRRGSSFSETDVVANYRYRPPYPDAVFRKLLAIAPRLQHLLDIGCGPGKISRPLAGAFTSVTAVDPSEHMIALGRSLPGGNARNIRWIESFAEDFPANGGPFDLTVAAASIHWMDHSRLFPHLQANAAPGHVMAVISGDEPFEPPWQSDWHSFLGKWVPQVTGQPFDHDKRSEGMRSYQSYLDLCGSEHFLSERPFEQSVADFISCQHSRDTFAPSKLGDRIASFDAELSELLRSYSDDNQLSFIVGTRIVWGEIKPI</sequence>
<organism evidence="4 5">
    <name type="scientific">Rhizobium esperanzae</name>
    <dbReference type="NCBI Taxonomy" id="1967781"/>
    <lineage>
        <taxon>Bacteria</taxon>
        <taxon>Pseudomonadati</taxon>
        <taxon>Pseudomonadota</taxon>
        <taxon>Alphaproteobacteria</taxon>
        <taxon>Hyphomicrobiales</taxon>
        <taxon>Rhizobiaceae</taxon>
        <taxon>Rhizobium/Agrobacterium group</taxon>
        <taxon>Rhizobium</taxon>
    </lineage>
</organism>
<evidence type="ECO:0000256" key="1">
    <source>
        <dbReference type="ARBA" id="ARBA00022603"/>
    </source>
</evidence>
<dbReference type="AlphaFoldDB" id="A0A7W6UPV9"/>
<dbReference type="PANTHER" id="PTHR44942">
    <property type="entry name" value="METHYLTRANSF_11 DOMAIN-CONTAINING PROTEIN"/>
    <property type="match status" value="1"/>
</dbReference>
<dbReference type="InterPro" id="IPR041698">
    <property type="entry name" value="Methyltransf_25"/>
</dbReference>
<dbReference type="SUPFAM" id="SSF53335">
    <property type="entry name" value="S-adenosyl-L-methionine-dependent methyltransferases"/>
    <property type="match status" value="1"/>
</dbReference>
<feature type="domain" description="Methyltransferase" evidence="3">
    <location>
        <begin position="44"/>
        <end position="122"/>
    </location>
</feature>
<dbReference type="Pfam" id="PF13649">
    <property type="entry name" value="Methyltransf_25"/>
    <property type="match status" value="1"/>
</dbReference>
<dbReference type="PANTHER" id="PTHR44942:SF4">
    <property type="entry name" value="METHYLTRANSFERASE TYPE 11 DOMAIN-CONTAINING PROTEIN"/>
    <property type="match status" value="1"/>
</dbReference>
<keyword evidence="1 4" id="KW-0489">Methyltransferase</keyword>
<protein>
    <submittedName>
        <fullName evidence="4">SAM-dependent methyltransferase</fullName>
    </submittedName>
</protein>
<keyword evidence="2 4" id="KW-0808">Transferase</keyword>